<evidence type="ECO:0000256" key="7">
    <source>
        <dbReference type="ARBA" id="ARBA00023010"/>
    </source>
</evidence>
<evidence type="ECO:0000256" key="3">
    <source>
        <dbReference type="ARBA" id="ARBA00022475"/>
    </source>
</evidence>
<evidence type="ECO:0000256" key="4">
    <source>
        <dbReference type="ARBA" id="ARBA00022692"/>
    </source>
</evidence>
<evidence type="ECO:0000313" key="12">
    <source>
        <dbReference type="Proteomes" id="UP001321453"/>
    </source>
</evidence>
<feature type="compositionally biased region" description="Low complexity" evidence="10">
    <location>
        <begin position="1"/>
        <end position="14"/>
    </location>
</feature>
<evidence type="ECO:0000256" key="2">
    <source>
        <dbReference type="ARBA" id="ARBA00022448"/>
    </source>
</evidence>
<keyword evidence="5 9" id="KW-0653">Protein transport</keyword>
<dbReference type="PANTHER" id="PTHR33910:SF1">
    <property type="entry name" value="PROTEIN TRANSLOCASE SUBUNIT SECE"/>
    <property type="match status" value="1"/>
</dbReference>
<evidence type="ECO:0000256" key="10">
    <source>
        <dbReference type="SAM" id="MobiDB-lite"/>
    </source>
</evidence>
<dbReference type="InterPro" id="IPR038379">
    <property type="entry name" value="SecE_sf"/>
</dbReference>
<gene>
    <name evidence="9 11" type="primary">secE</name>
    <name evidence="11" type="ORF">QRT05_12635</name>
</gene>
<comment type="similarity">
    <text evidence="9">Belongs to the SecE/SEC61-gamma family.</text>
</comment>
<feature type="region of interest" description="Disordered" evidence="10">
    <location>
        <begin position="1"/>
        <end position="28"/>
    </location>
</feature>
<accession>A0ABT7S988</accession>
<dbReference type="HAMAP" id="MF_00422">
    <property type="entry name" value="SecE"/>
    <property type="match status" value="1"/>
</dbReference>
<evidence type="ECO:0000256" key="5">
    <source>
        <dbReference type="ARBA" id="ARBA00022927"/>
    </source>
</evidence>
<reference evidence="11 12" key="1">
    <citation type="submission" date="2023-06" db="EMBL/GenBank/DDBJ databases">
        <title>Cellulomonas sp. MW9 Whole genome sequence.</title>
        <authorList>
            <person name="Park S."/>
        </authorList>
    </citation>
    <scope>NUCLEOTIDE SEQUENCE [LARGE SCALE GENOMIC DNA]</scope>
    <source>
        <strain evidence="11 12">MW9</strain>
    </source>
</reference>
<name>A0ABT7S988_9CELL</name>
<dbReference type="InterPro" id="IPR005807">
    <property type="entry name" value="SecE_bac"/>
</dbReference>
<dbReference type="Gene3D" id="1.20.5.1030">
    <property type="entry name" value="Preprotein translocase secy subunit"/>
    <property type="match status" value="1"/>
</dbReference>
<evidence type="ECO:0000256" key="1">
    <source>
        <dbReference type="ARBA" id="ARBA00004370"/>
    </source>
</evidence>
<evidence type="ECO:0000256" key="6">
    <source>
        <dbReference type="ARBA" id="ARBA00022989"/>
    </source>
</evidence>
<keyword evidence="7 9" id="KW-0811">Translocation</keyword>
<comment type="subcellular location">
    <subcellularLocation>
        <location evidence="9">Cell membrane</location>
        <topology evidence="9">Single-pass membrane protein</topology>
    </subcellularLocation>
    <subcellularLocation>
        <location evidence="1">Membrane</location>
    </subcellularLocation>
</comment>
<comment type="caution">
    <text evidence="11">The sequence shown here is derived from an EMBL/GenBank/DDBJ whole genome shotgun (WGS) entry which is preliminary data.</text>
</comment>
<keyword evidence="4 9" id="KW-0812">Transmembrane</keyword>
<comment type="subunit">
    <text evidence="9">Component of the Sec protein translocase complex. Heterotrimer consisting of SecY, SecE and SecG subunits. The heterotrimers can form oligomers, although 1 heterotrimer is thought to be able to translocate proteins. Interacts with the ribosome. Interacts with SecDF, and other proteins may be involved. Interacts with SecA.</text>
</comment>
<keyword evidence="6 9" id="KW-1133">Transmembrane helix</keyword>
<keyword evidence="8 9" id="KW-0472">Membrane</keyword>
<evidence type="ECO:0000256" key="9">
    <source>
        <dbReference type="HAMAP-Rule" id="MF_00422"/>
    </source>
</evidence>
<dbReference type="PANTHER" id="PTHR33910">
    <property type="entry name" value="PROTEIN TRANSLOCASE SUBUNIT SECE"/>
    <property type="match status" value="1"/>
</dbReference>
<proteinExistence type="inferred from homology"/>
<dbReference type="NCBIfam" id="TIGR00964">
    <property type="entry name" value="secE_bact"/>
    <property type="match status" value="1"/>
</dbReference>
<dbReference type="EMBL" id="JAUCGR010000003">
    <property type="protein sequence ID" value="MDM7832185.1"/>
    <property type="molecule type" value="Genomic_DNA"/>
</dbReference>
<evidence type="ECO:0000256" key="8">
    <source>
        <dbReference type="ARBA" id="ARBA00023136"/>
    </source>
</evidence>
<feature type="transmembrane region" description="Helical" evidence="9">
    <location>
        <begin position="58"/>
        <end position="83"/>
    </location>
</feature>
<evidence type="ECO:0000313" key="11">
    <source>
        <dbReference type="EMBL" id="MDM7832185.1"/>
    </source>
</evidence>
<dbReference type="Proteomes" id="UP001321453">
    <property type="component" value="Unassembled WGS sequence"/>
</dbReference>
<organism evidence="11 12">
    <name type="scientific">Cellulomonas edaphi</name>
    <dbReference type="NCBI Taxonomy" id="3053468"/>
    <lineage>
        <taxon>Bacteria</taxon>
        <taxon>Bacillati</taxon>
        <taxon>Actinomycetota</taxon>
        <taxon>Actinomycetes</taxon>
        <taxon>Micrococcales</taxon>
        <taxon>Cellulomonadaceae</taxon>
        <taxon>Cellulomonas</taxon>
    </lineage>
</organism>
<comment type="function">
    <text evidence="9">Essential subunit of the Sec protein translocation channel SecYEG. Clamps together the 2 halves of SecY. May contact the channel plug during translocation.</text>
</comment>
<keyword evidence="3 9" id="KW-1003">Cell membrane</keyword>
<dbReference type="InterPro" id="IPR001901">
    <property type="entry name" value="Translocase_SecE/Sec61-g"/>
</dbReference>
<dbReference type="Pfam" id="PF00584">
    <property type="entry name" value="SecE"/>
    <property type="match status" value="1"/>
</dbReference>
<protein>
    <recommendedName>
        <fullName evidence="9">Protein translocase subunit SecE</fullName>
    </recommendedName>
</protein>
<keyword evidence="12" id="KW-1185">Reference proteome</keyword>
<dbReference type="RefSeq" id="WP_289447623.1">
    <property type="nucleotide sequence ID" value="NZ_JAUCGR010000003.1"/>
</dbReference>
<keyword evidence="2 9" id="KW-0813">Transport</keyword>
<sequence length="93" mass="9939">MSETAASAAPGADAPRTPHSTGKSSKEARKGLFARIALFVRQVVSELKKVVRPTRSELVTYTSVVLVFVAVVMAFVTVIDIGIGKLTFWIFGG</sequence>